<evidence type="ECO:0000313" key="2">
    <source>
        <dbReference type="Proteomes" id="UP000704611"/>
    </source>
</evidence>
<gene>
    <name evidence="1" type="ORF">KQY15_03595</name>
</gene>
<dbReference type="RefSeq" id="WP_217667260.1">
    <property type="nucleotide sequence ID" value="NZ_JAHRID010000001.1"/>
</dbReference>
<reference evidence="1 2" key="1">
    <citation type="submission" date="2021-06" db="EMBL/GenBank/DDBJ databases">
        <title>Rheinheimera indica sp. nov., isolated from deep-sea sediment.</title>
        <authorList>
            <person name="Wang Z."/>
            <person name="Zhang X.-Y."/>
        </authorList>
    </citation>
    <scope>NUCLEOTIDE SEQUENCE [LARGE SCALE GENOMIC DNA]</scope>
    <source>
        <strain evidence="1 2">SM2107</strain>
    </source>
</reference>
<protein>
    <submittedName>
        <fullName evidence="1">Uncharacterized protein</fullName>
    </submittedName>
</protein>
<keyword evidence="2" id="KW-1185">Reference proteome</keyword>
<name>A0ABS6MIH9_9GAMM</name>
<accession>A0ABS6MIH9</accession>
<organism evidence="1 2">
    <name type="scientific">Arsukibacterium indicum</name>
    <dbReference type="NCBI Taxonomy" id="2848612"/>
    <lineage>
        <taxon>Bacteria</taxon>
        <taxon>Pseudomonadati</taxon>
        <taxon>Pseudomonadota</taxon>
        <taxon>Gammaproteobacteria</taxon>
        <taxon>Chromatiales</taxon>
        <taxon>Chromatiaceae</taxon>
        <taxon>Arsukibacterium</taxon>
    </lineage>
</organism>
<dbReference type="EMBL" id="JAHRID010000001">
    <property type="protein sequence ID" value="MBV2128179.1"/>
    <property type="molecule type" value="Genomic_DNA"/>
</dbReference>
<dbReference type="Proteomes" id="UP000704611">
    <property type="component" value="Unassembled WGS sequence"/>
</dbReference>
<comment type="caution">
    <text evidence="1">The sequence shown here is derived from an EMBL/GenBank/DDBJ whole genome shotgun (WGS) entry which is preliminary data.</text>
</comment>
<sequence>MNKPNPALIRGCPAEVRRYIADLEQQVKTADERTIAAIQYERSIRHHPDVAAFKAQLEGLTAEQIKKLRQSMLKKAEAMQAESQKRHAKRQDERQQRINHALRAMKNATPCTRVLVADDILDDVIQQHAAITALEQAETQRQVVTIMASDAYGEEKHRQPVTSLDWELLQAINHLQNAISVTDSKRGHLLQAAMMIAKGVRESE</sequence>
<evidence type="ECO:0000313" key="1">
    <source>
        <dbReference type="EMBL" id="MBV2128179.1"/>
    </source>
</evidence>
<proteinExistence type="predicted"/>